<comment type="caution">
    <text evidence="2">The sequence shown here is derived from an EMBL/GenBank/DDBJ whole genome shotgun (WGS) entry which is preliminary data.</text>
</comment>
<proteinExistence type="predicted"/>
<feature type="transmembrane region" description="Helical" evidence="1">
    <location>
        <begin position="12"/>
        <end position="31"/>
    </location>
</feature>
<dbReference type="AlphaFoldDB" id="A0A133V5B4"/>
<name>A0A133V5B4_9EURY</name>
<reference evidence="2 3" key="1">
    <citation type="journal article" date="2016" name="Sci. Rep.">
        <title>Metabolic traits of an uncultured archaeal lineage -MSBL1- from brine pools of the Red Sea.</title>
        <authorList>
            <person name="Mwirichia R."/>
            <person name="Alam I."/>
            <person name="Rashid M."/>
            <person name="Vinu M."/>
            <person name="Ba-Alawi W."/>
            <person name="Anthony Kamau A."/>
            <person name="Kamanda Ngugi D."/>
            <person name="Goker M."/>
            <person name="Klenk H.P."/>
            <person name="Bajic V."/>
            <person name="Stingl U."/>
        </authorList>
    </citation>
    <scope>NUCLEOTIDE SEQUENCE [LARGE SCALE GENOMIC DNA]</scope>
    <source>
        <strain evidence="2">SCGC-AAA259O05</strain>
    </source>
</reference>
<organism evidence="2 3">
    <name type="scientific">candidate division MSBL1 archaeon SCGC-AAA259O05</name>
    <dbReference type="NCBI Taxonomy" id="1698271"/>
    <lineage>
        <taxon>Archaea</taxon>
        <taxon>Methanobacteriati</taxon>
        <taxon>Methanobacteriota</taxon>
        <taxon>candidate division MSBL1</taxon>
    </lineage>
</organism>
<evidence type="ECO:0000313" key="3">
    <source>
        <dbReference type="Proteomes" id="UP000070344"/>
    </source>
</evidence>
<keyword evidence="1" id="KW-0812">Transmembrane</keyword>
<dbReference type="EMBL" id="LHXV01000006">
    <property type="protein sequence ID" value="KXB01632.1"/>
    <property type="molecule type" value="Genomic_DNA"/>
</dbReference>
<evidence type="ECO:0000256" key="1">
    <source>
        <dbReference type="SAM" id="Phobius"/>
    </source>
</evidence>
<evidence type="ECO:0000313" key="2">
    <source>
        <dbReference type="EMBL" id="KXB01632.1"/>
    </source>
</evidence>
<keyword evidence="1" id="KW-1133">Transmembrane helix</keyword>
<dbReference type="Proteomes" id="UP000070344">
    <property type="component" value="Unassembled WGS sequence"/>
</dbReference>
<gene>
    <name evidence="2" type="ORF">AKJ41_00875</name>
</gene>
<protein>
    <submittedName>
        <fullName evidence="2">Uncharacterized protein</fullName>
    </submittedName>
</protein>
<sequence length="97" mass="9972">MDTGISEKQVAGAVAFGIFLIWVASLIGIFGDSSTANDALLTLKNTGIALVSEGLIAGGVTDGNKSDKVRVAMVVMGSIVLWILISTAAMQTALQVF</sequence>
<accession>A0A133V5B4</accession>
<feature type="transmembrane region" description="Helical" evidence="1">
    <location>
        <begin position="71"/>
        <end position="94"/>
    </location>
</feature>
<keyword evidence="3" id="KW-1185">Reference proteome</keyword>
<keyword evidence="1" id="KW-0472">Membrane</keyword>